<dbReference type="InterPro" id="IPR003362">
    <property type="entry name" value="Bact_transf"/>
</dbReference>
<evidence type="ECO:0000256" key="7">
    <source>
        <dbReference type="SAM" id="Phobius"/>
    </source>
</evidence>
<dbReference type="Gene3D" id="3.40.50.720">
    <property type="entry name" value="NAD(P)-binding Rossmann-like Domain"/>
    <property type="match status" value="1"/>
</dbReference>
<dbReference type="Proteomes" id="UP000008392">
    <property type="component" value="Chromosome"/>
</dbReference>
<dbReference type="InterPro" id="IPR017475">
    <property type="entry name" value="EPS_sugar_tfrase"/>
</dbReference>
<feature type="transmembrane region" description="Helical" evidence="7">
    <location>
        <begin position="112"/>
        <end position="134"/>
    </location>
</feature>
<feature type="transmembrane region" description="Helical" evidence="7">
    <location>
        <begin position="21"/>
        <end position="38"/>
    </location>
</feature>
<comment type="subcellular location">
    <subcellularLocation>
        <location evidence="1">Membrane</location>
        <topology evidence="1">Multi-pass membrane protein</topology>
    </subcellularLocation>
</comment>
<reference evidence="9 10" key="5">
    <citation type="journal article" date="2011" name="ISME J.">
        <title>Dual transcriptional profiling of a bacterial/fungal confrontation: Collimonas fungivorans versus Aspergillus niger.</title>
        <authorList>
            <person name="Mela F."/>
            <person name="Fritsche K."/>
            <person name="de Boer W."/>
            <person name="van Veen J.A."/>
            <person name="de Graaff L.H."/>
            <person name="van den Berg M."/>
            <person name="Leveau J.H."/>
        </authorList>
    </citation>
    <scope>NUCLEOTIDE SEQUENCE [LARGE SCALE GENOMIC DNA]</scope>
    <source>
        <strain evidence="9 10">Ter331</strain>
    </source>
</reference>
<keyword evidence="4 7" id="KW-0812">Transmembrane</keyword>
<dbReference type="GO" id="GO:0009242">
    <property type="term" value="P:colanic acid biosynthetic process"/>
    <property type="evidence" value="ECO:0007669"/>
    <property type="project" value="TreeGrafter"/>
</dbReference>
<reference evidence="9 10" key="1">
    <citation type="journal article" date="2004" name="Environ. Microbiol.">
        <title>Phylogeny-function analysis of (meta)genomic libraries: screening for expression of ribosomal RNA genes by large-insert library fluorescent in situ hybridization (LIL-FISH).</title>
        <authorList>
            <person name="Leveau J.H."/>
            <person name="Gerards S."/>
            <person name="de Boer W."/>
            <person name="van Veen J.A."/>
        </authorList>
    </citation>
    <scope>NUCLEOTIDE SEQUENCE [LARGE SCALE GENOMIC DNA]</scope>
    <source>
        <strain evidence="9 10">Ter331</strain>
    </source>
</reference>
<sequence length="467" mass="52648">MHSRGGEMTENDIPLVSFFKRLLDPLIILGSLYLIVMTQDEIFTGDYLVLMIIAFFISSYVYEQIDLYRTLHIGKQLAYAGDIFMGWAITVIILILIGQGTGLRYEFSDRVILAWFALAPFALLASRLTAYMLAFHFGRELRLRSAIIVGSNDPIDDVLKCLSSGSNAGIDMRGFFDDRDQVVRPAGINCQHLGAISDVGPYVRAHKIRTIFICLPMSAQPRVLALMEELRDTTASVYFVPDIYTFGLIQARLDHIAGIPVIGICETPFIGLRGVLKRGSDIVLALLIQIMLLPVMLAIAIGVKLSSPGRIIFAQRRYGLNGEEIIVYKFRSMTVAEDGAVVDQAKKNDARVTRFGGFLRRTSLDELPQFFNVLQGRMSIVGPRPHAVAHNEMYRKLIKGYMLRHKVKPGITGWAQVNGYRGETDTLDKMRSRIEFDLEYLRNWSLALDLWIIVRTVKEVLKKDNAY</sequence>
<dbReference type="EMBL" id="CP002745">
    <property type="protein sequence ID" value="AEK62565.1"/>
    <property type="molecule type" value="Genomic_DNA"/>
</dbReference>
<keyword evidence="5 7" id="KW-1133">Transmembrane helix</keyword>
<dbReference type="STRING" id="1005048.CFU_2738"/>
<feature type="transmembrane region" description="Helical" evidence="7">
    <location>
        <begin position="44"/>
        <end position="62"/>
    </location>
</feature>
<reference evidence="10" key="6">
    <citation type="submission" date="2011-05" db="EMBL/GenBank/DDBJ databases">
        <title>Complete sequence of Collimonas fungivorans Ter331.</title>
        <authorList>
            <person name="Leveau J.H."/>
        </authorList>
    </citation>
    <scope>NUCLEOTIDE SEQUENCE [LARGE SCALE GENOMIC DNA]</scope>
    <source>
        <strain evidence="10">Ter331</strain>
    </source>
</reference>
<protein>
    <submittedName>
        <fullName evidence="9">Sugar transferase</fullName>
    </submittedName>
</protein>
<proteinExistence type="inferred from homology"/>
<feature type="transmembrane region" description="Helical" evidence="7">
    <location>
        <begin position="83"/>
        <end position="100"/>
    </location>
</feature>
<evidence type="ECO:0000256" key="3">
    <source>
        <dbReference type="ARBA" id="ARBA00022679"/>
    </source>
</evidence>
<dbReference type="Pfam" id="PF13727">
    <property type="entry name" value="CoA_binding_3"/>
    <property type="match status" value="1"/>
</dbReference>
<dbReference type="NCBIfam" id="TIGR03025">
    <property type="entry name" value="EPS_sugtrans"/>
    <property type="match status" value="1"/>
</dbReference>
<dbReference type="Pfam" id="PF02397">
    <property type="entry name" value="Bac_transf"/>
    <property type="match status" value="1"/>
</dbReference>
<dbReference type="PANTHER" id="PTHR30576">
    <property type="entry name" value="COLANIC BIOSYNTHESIS UDP-GLUCOSE LIPID CARRIER TRANSFERASE"/>
    <property type="match status" value="1"/>
</dbReference>
<name>G0AHF9_COLFT</name>
<feature type="domain" description="Bacterial sugar transferase" evidence="8">
    <location>
        <begin position="277"/>
        <end position="462"/>
    </location>
</feature>
<dbReference type="PANTHER" id="PTHR30576:SF21">
    <property type="entry name" value="UDP-GLUCOSE:UNDECAPRENYL-PHOSPHATE GLUCOSE-1-PHOSPHATE TRANSFERASE"/>
    <property type="match status" value="1"/>
</dbReference>
<dbReference type="AlphaFoldDB" id="G0AHF9"/>
<reference evidence="9 10" key="3">
    <citation type="journal article" date="2008" name="FEMS Microbiol. Ecol.">
        <title>Identification and characterization of genes underlying chitinolysis in Collimonas fungivorans Ter331.</title>
        <authorList>
            <person name="Fritsche K."/>
            <person name="de Boer W."/>
            <person name="Gerards S."/>
            <person name="van den Berg M."/>
            <person name="van Veen J.A."/>
            <person name="Leveau J.H."/>
        </authorList>
    </citation>
    <scope>NUCLEOTIDE SEQUENCE [LARGE SCALE GENOMIC DNA]</scope>
    <source>
        <strain evidence="9 10">Ter331</strain>
    </source>
</reference>
<reference evidence="9 10" key="4">
    <citation type="journal article" date="2010" name="Environ. Microbiol.">
        <title>The bacterial genus Collimonas: mycophagy, weathering and other adaptive solutions to life in oligotrophic soil environments.</title>
        <authorList>
            <person name="Leveau J.H."/>
            <person name="Uroz S."/>
            <person name="de Boer W."/>
        </authorList>
    </citation>
    <scope>NUCLEOTIDE SEQUENCE [LARGE SCALE GENOMIC DNA]</scope>
    <source>
        <strain evidence="9 10">Ter331</strain>
    </source>
</reference>
<reference evidence="9 10" key="2">
    <citation type="journal article" date="2006" name="J. Microbiol. Methods">
        <title>Genomic flank-sequencing of plasposon insertion sites for rapid identification of functional genes.</title>
        <authorList>
            <person name="Leveau J.H."/>
            <person name="Gerards S."/>
            <person name="Fritsche K."/>
            <person name="Zondag G."/>
            <person name="van Veen J.A."/>
        </authorList>
    </citation>
    <scope>NUCLEOTIDE SEQUENCE [LARGE SCALE GENOMIC DNA]</scope>
    <source>
        <strain evidence="9 10">Ter331</strain>
    </source>
</reference>
<evidence type="ECO:0000313" key="10">
    <source>
        <dbReference type="Proteomes" id="UP000008392"/>
    </source>
</evidence>
<dbReference type="GO" id="GO:0016020">
    <property type="term" value="C:membrane"/>
    <property type="evidence" value="ECO:0007669"/>
    <property type="project" value="UniProtKB-SubCell"/>
</dbReference>
<evidence type="ECO:0000256" key="4">
    <source>
        <dbReference type="ARBA" id="ARBA00022692"/>
    </source>
</evidence>
<evidence type="ECO:0000256" key="2">
    <source>
        <dbReference type="ARBA" id="ARBA00006464"/>
    </source>
</evidence>
<gene>
    <name evidence="9" type="primary">wcaJ2</name>
    <name evidence="9" type="ordered locus">CFU_2738</name>
</gene>
<dbReference type="GO" id="GO:0089702">
    <property type="term" value="F:undecaprenyl-phosphate glucose phosphotransferase activity"/>
    <property type="evidence" value="ECO:0007669"/>
    <property type="project" value="TreeGrafter"/>
</dbReference>
<keyword evidence="6 7" id="KW-0472">Membrane</keyword>
<evidence type="ECO:0000256" key="1">
    <source>
        <dbReference type="ARBA" id="ARBA00004141"/>
    </source>
</evidence>
<organism evidence="9 10">
    <name type="scientific">Collimonas fungivorans (strain Ter331)</name>
    <dbReference type="NCBI Taxonomy" id="1005048"/>
    <lineage>
        <taxon>Bacteria</taxon>
        <taxon>Pseudomonadati</taxon>
        <taxon>Pseudomonadota</taxon>
        <taxon>Betaproteobacteria</taxon>
        <taxon>Burkholderiales</taxon>
        <taxon>Oxalobacteraceae</taxon>
        <taxon>Collimonas</taxon>
    </lineage>
</organism>
<dbReference type="KEGG" id="cfu:CFU_2738"/>
<keyword evidence="10" id="KW-1185">Reference proteome</keyword>
<evidence type="ECO:0000259" key="8">
    <source>
        <dbReference type="Pfam" id="PF02397"/>
    </source>
</evidence>
<comment type="similarity">
    <text evidence="2">Belongs to the bacterial sugar transferase family.</text>
</comment>
<dbReference type="NCBIfam" id="TIGR03023">
    <property type="entry name" value="WcaJ_sugtrans"/>
    <property type="match status" value="1"/>
</dbReference>
<evidence type="ECO:0000256" key="6">
    <source>
        <dbReference type="ARBA" id="ARBA00023136"/>
    </source>
</evidence>
<accession>G0AHF9</accession>
<dbReference type="eggNOG" id="COG2148">
    <property type="taxonomic scope" value="Bacteria"/>
</dbReference>
<keyword evidence="3 9" id="KW-0808">Transferase</keyword>
<dbReference type="InterPro" id="IPR017473">
    <property type="entry name" value="Undecaprenyl-P_gluc_Ptfrase"/>
</dbReference>
<feature type="transmembrane region" description="Helical" evidence="7">
    <location>
        <begin position="282"/>
        <end position="303"/>
    </location>
</feature>
<evidence type="ECO:0000313" key="9">
    <source>
        <dbReference type="EMBL" id="AEK62565.1"/>
    </source>
</evidence>
<evidence type="ECO:0000256" key="5">
    <source>
        <dbReference type="ARBA" id="ARBA00022989"/>
    </source>
</evidence>
<dbReference type="HOGENOM" id="CLU_024920_0_1_4"/>